<dbReference type="STRING" id="121290.APY04_1555"/>
<keyword evidence="2" id="KW-1185">Reference proteome</keyword>
<name>A0A109BIL6_HYPSL</name>
<accession>A0A109BIL6</accession>
<sequence length="453" mass="47900">MTAQAEGDRSGEPTGTHIYNNVTCPFCGLLCDDLQITRTGSLLKVNNGCPRATAGFQRPLPAAKPLIRGSEASLEEAVKAAAEIVRGAKLPLYGGMAGDVANARAMLSIADRTGGVVDHALSEGQYRNFRVVQTSGWIMSTLTEARNRADLFVIVGSDIHKLHGRFFDRIVTPDETMFESLGGKRTVIFIGEGLDTSAATGPRVKEVITLPTAKDRIPEVLAAISAIVRGHPISSGGEEVKRNSLLASFLGSSGNADEVAGIKRADIEKVAEKFKAANYGVLVWSPPALSMPEADLTVHMMTEIVRELNTTTRFAGLSLGGNEGAPSAASTCTWQTGYPLRVSFASGAPEYDANRYNIARMLTDGEGDMLMWVASIGTDIGLPQTAVPTVVLGTPGLRLAQPPTVYIPVGTPGIDHTGQMVRCDNVVSLPMQNLGRSQLPSSADVLAAIEAAL</sequence>
<gene>
    <name evidence="1" type="ORF">APY04_1555</name>
</gene>
<proteinExistence type="predicted"/>
<evidence type="ECO:0000313" key="2">
    <source>
        <dbReference type="Proteomes" id="UP000059074"/>
    </source>
</evidence>
<organism evidence="1 2">
    <name type="scientific">Hyphomicrobium sulfonivorans</name>
    <dbReference type="NCBI Taxonomy" id="121290"/>
    <lineage>
        <taxon>Bacteria</taxon>
        <taxon>Pseudomonadati</taxon>
        <taxon>Pseudomonadota</taxon>
        <taxon>Alphaproteobacteria</taxon>
        <taxon>Hyphomicrobiales</taxon>
        <taxon>Hyphomicrobiaceae</taxon>
        <taxon>Hyphomicrobium</taxon>
    </lineage>
</organism>
<protein>
    <submittedName>
        <fullName evidence="1">Formylmethanofuran dehydrogenase subunit B</fullName>
        <ecNumber evidence="1">1.2.99.5</ecNumber>
    </submittedName>
</protein>
<dbReference type="RefSeq" id="WP_068461236.1">
    <property type="nucleotide sequence ID" value="NZ_LMTR01000045.1"/>
</dbReference>
<dbReference type="EMBL" id="LMTR01000045">
    <property type="protein sequence ID" value="KWT69472.1"/>
    <property type="molecule type" value="Genomic_DNA"/>
</dbReference>
<dbReference type="SUPFAM" id="SSF53706">
    <property type="entry name" value="Formate dehydrogenase/DMSO reductase, domains 1-3"/>
    <property type="match status" value="1"/>
</dbReference>
<dbReference type="GO" id="GO:0016491">
    <property type="term" value="F:oxidoreductase activity"/>
    <property type="evidence" value="ECO:0007669"/>
    <property type="project" value="UniProtKB-KW"/>
</dbReference>
<keyword evidence="1" id="KW-0560">Oxidoreductase</keyword>
<dbReference type="PATRIC" id="fig|121290.4.peg.2798"/>
<comment type="caution">
    <text evidence="1">The sequence shown here is derived from an EMBL/GenBank/DDBJ whole genome shotgun (WGS) entry which is preliminary data.</text>
</comment>
<dbReference type="AlphaFoldDB" id="A0A109BIL6"/>
<dbReference type="EC" id="1.2.99.5" evidence="1"/>
<dbReference type="Proteomes" id="UP000059074">
    <property type="component" value="Unassembled WGS sequence"/>
</dbReference>
<evidence type="ECO:0000313" key="1">
    <source>
        <dbReference type="EMBL" id="KWT69472.1"/>
    </source>
</evidence>
<reference evidence="1 2" key="1">
    <citation type="submission" date="2015-10" db="EMBL/GenBank/DDBJ databases">
        <title>Transcriptomic analysis of a linuron degrading triple-species bacterial consortium.</title>
        <authorList>
            <person name="Albers P."/>
        </authorList>
    </citation>
    <scope>NUCLEOTIDE SEQUENCE [LARGE SCALE GENOMIC DNA]</scope>
    <source>
        <strain evidence="1 2">WDL6</strain>
    </source>
</reference>
<dbReference type="OrthoDB" id="7914675at2"/>